<dbReference type="SUPFAM" id="SSF103473">
    <property type="entry name" value="MFS general substrate transporter"/>
    <property type="match status" value="1"/>
</dbReference>
<feature type="domain" description="Major facilitator superfamily (MFS) profile" evidence="10">
    <location>
        <begin position="53"/>
        <end position="532"/>
    </location>
</feature>
<evidence type="ECO:0000256" key="4">
    <source>
        <dbReference type="ARBA" id="ARBA00022475"/>
    </source>
</evidence>
<feature type="transmembrane region" description="Helical" evidence="9">
    <location>
        <begin position="240"/>
        <end position="257"/>
    </location>
</feature>
<accession>A0ABN1PEL4</accession>
<evidence type="ECO:0000313" key="11">
    <source>
        <dbReference type="EMBL" id="GAA0926681.1"/>
    </source>
</evidence>
<feature type="transmembrane region" description="Helical" evidence="9">
    <location>
        <begin position="151"/>
        <end position="169"/>
    </location>
</feature>
<comment type="similarity">
    <text evidence="2">Belongs to the major facilitator superfamily. EmrB family.</text>
</comment>
<gene>
    <name evidence="11" type="ORF">GCM10009559_11940</name>
</gene>
<evidence type="ECO:0000256" key="5">
    <source>
        <dbReference type="ARBA" id="ARBA00022692"/>
    </source>
</evidence>
<dbReference type="InterPro" id="IPR011701">
    <property type="entry name" value="MFS"/>
</dbReference>
<dbReference type="InterPro" id="IPR036259">
    <property type="entry name" value="MFS_trans_sf"/>
</dbReference>
<dbReference type="InterPro" id="IPR020846">
    <property type="entry name" value="MFS_dom"/>
</dbReference>
<dbReference type="CDD" id="cd17503">
    <property type="entry name" value="MFS_LmrB_MDR_like"/>
    <property type="match status" value="1"/>
</dbReference>
<evidence type="ECO:0000259" key="10">
    <source>
        <dbReference type="PROSITE" id="PS50850"/>
    </source>
</evidence>
<evidence type="ECO:0000256" key="1">
    <source>
        <dbReference type="ARBA" id="ARBA00004651"/>
    </source>
</evidence>
<evidence type="ECO:0000256" key="7">
    <source>
        <dbReference type="ARBA" id="ARBA00023136"/>
    </source>
</evidence>
<keyword evidence="3" id="KW-0813">Transport</keyword>
<reference evidence="11 12" key="1">
    <citation type="journal article" date="2019" name="Int. J. Syst. Evol. Microbiol.">
        <title>The Global Catalogue of Microorganisms (GCM) 10K type strain sequencing project: providing services to taxonomists for standard genome sequencing and annotation.</title>
        <authorList>
            <consortium name="The Broad Institute Genomics Platform"/>
            <consortium name="The Broad Institute Genome Sequencing Center for Infectious Disease"/>
            <person name="Wu L."/>
            <person name="Ma J."/>
        </authorList>
    </citation>
    <scope>NUCLEOTIDE SEQUENCE [LARGE SCALE GENOMIC DNA]</scope>
    <source>
        <strain evidence="11 12">JCM 11117</strain>
    </source>
</reference>
<dbReference type="Pfam" id="PF07690">
    <property type="entry name" value="MFS_1"/>
    <property type="match status" value="1"/>
</dbReference>
<dbReference type="Proteomes" id="UP001499967">
    <property type="component" value="Unassembled WGS sequence"/>
</dbReference>
<keyword evidence="4" id="KW-1003">Cell membrane</keyword>
<dbReference type="PANTHER" id="PTHR42718">
    <property type="entry name" value="MAJOR FACILITATOR SUPERFAMILY MULTIDRUG TRANSPORTER MFSC"/>
    <property type="match status" value="1"/>
</dbReference>
<feature type="transmembrane region" description="Helical" evidence="9">
    <location>
        <begin position="303"/>
        <end position="326"/>
    </location>
</feature>
<feature type="compositionally biased region" description="Basic and acidic residues" evidence="8">
    <location>
        <begin position="1"/>
        <end position="22"/>
    </location>
</feature>
<feature type="transmembrane region" description="Helical" evidence="9">
    <location>
        <begin position="503"/>
        <end position="527"/>
    </location>
</feature>
<evidence type="ECO:0000256" key="2">
    <source>
        <dbReference type="ARBA" id="ARBA00008537"/>
    </source>
</evidence>
<dbReference type="PANTHER" id="PTHR42718:SF9">
    <property type="entry name" value="MAJOR FACILITATOR SUPERFAMILY MULTIDRUG TRANSPORTER MFSC"/>
    <property type="match status" value="1"/>
</dbReference>
<name>A0ABN1PEL4_9PSEU</name>
<evidence type="ECO:0000313" key="12">
    <source>
        <dbReference type="Proteomes" id="UP001499967"/>
    </source>
</evidence>
<protein>
    <submittedName>
        <fullName evidence="11">DHA2 family efflux MFS transporter permease subunit</fullName>
    </submittedName>
</protein>
<feature type="transmembrane region" description="Helical" evidence="9">
    <location>
        <begin position="119"/>
        <end position="145"/>
    </location>
</feature>
<organism evidence="11 12">
    <name type="scientific">Pseudonocardia zijingensis</name>
    <dbReference type="NCBI Taxonomy" id="153376"/>
    <lineage>
        <taxon>Bacteria</taxon>
        <taxon>Bacillati</taxon>
        <taxon>Actinomycetota</taxon>
        <taxon>Actinomycetes</taxon>
        <taxon>Pseudonocardiales</taxon>
        <taxon>Pseudonocardiaceae</taxon>
        <taxon>Pseudonocardia</taxon>
    </lineage>
</organism>
<feature type="transmembrane region" description="Helical" evidence="9">
    <location>
        <begin position="400"/>
        <end position="425"/>
    </location>
</feature>
<feature type="transmembrane region" description="Helical" evidence="9">
    <location>
        <begin position="371"/>
        <end position="388"/>
    </location>
</feature>
<feature type="transmembrane region" description="Helical" evidence="9">
    <location>
        <begin position="206"/>
        <end position="228"/>
    </location>
</feature>
<feature type="transmembrane region" description="Helical" evidence="9">
    <location>
        <begin position="346"/>
        <end position="364"/>
    </location>
</feature>
<evidence type="ECO:0000256" key="6">
    <source>
        <dbReference type="ARBA" id="ARBA00022989"/>
    </source>
</evidence>
<dbReference type="Gene3D" id="1.20.1720.10">
    <property type="entry name" value="Multidrug resistance protein D"/>
    <property type="match status" value="1"/>
</dbReference>
<comment type="subcellular location">
    <subcellularLocation>
        <location evidence="1">Cell membrane</location>
        <topology evidence="1">Multi-pass membrane protein</topology>
    </subcellularLocation>
</comment>
<dbReference type="PROSITE" id="PS50850">
    <property type="entry name" value="MFS"/>
    <property type="match status" value="1"/>
</dbReference>
<sequence>MTKSLDGELARPDTAVDDRGPGDARPAPPRSAPPPPPAPESPAAPPATGWGVPLAVLITGMFMSVLDLSIVNVAIPSIRRDLGASIESVQWISTAYSLTEGVMVPASAWLGARFGLKRLYVALIVLFTIASLLCALSTGLTALIGFRILQAIPGGVLPVTCMTILFRIVPKEKLGAAMGMYGLGIVVAPGIGPTLGGYLVEHTSWQVIFLINVPVGILGAIAAAIWLTKFPAEPGRPFDFIGFGFIAASLFSLLLALEEGDNWGWGDYRTVMLFLGAAVFMALFIVVELHVEHPVLDIRVFRHWPFVNSLLLISTMSIGLFAVLFYVPSFLQDAQGWTPLNTGITLLPQALAMALLMPFAGVLYDKVGARWPAAIGLALVGSGILLLSRINVDITRGELILGMVVMATGMALGMMPIMTGGLSVLPPAITDSGSAVNTLMQRVSSALGLAMMTALVQENSAQFMADRSSLMEPGANTELTQMQQQGTEGMLPLFQEVSGQVQAAAYSSGFFIAGSLTLIGVVLALFLRSGKPAAGAEKPMAH</sequence>
<keyword evidence="6 9" id="KW-1133">Transmembrane helix</keyword>
<dbReference type="RefSeq" id="WP_343939770.1">
    <property type="nucleotide sequence ID" value="NZ_BAAAHP010000033.1"/>
</dbReference>
<comment type="caution">
    <text evidence="11">The sequence shown here is derived from an EMBL/GenBank/DDBJ whole genome shotgun (WGS) entry which is preliminary data.</text>
</comment>
<evidence type="ECO:0000256" key="3">
    <source>
        <dbReference type="ARBA" id="ARBA00022448"/>
    </source>
</evidence>
<keyword evidence="5 9" id="KW-0812">Transmembrane</keyword>
<dbReference type="Gene3D" id="1.20.1250.20">
    <property type="entry name" value="MFS general substrate transporter like domains"/>
    <property type="match status" value="1"/>
</dbReference>
<dbReference type="NCBIfam" id="TIGR00711">
    <property type="entry name" value="efflux_EmrB"/>
    <property type="match status" value="1"/>
</dbReference>
<proteinExistence type="inferred from homology"/>
<evidence type="ECO:0000256" key="8">
    <source>
        <dbReference type="SAM" id="MobiDB-lite"/>
    </source>
</evidence>
<feature type="transmembrane region" description="Helical" evidence="9">
    <location>
        <begin position="181"/>
        <end position="200"/>
    </location>
</feature>
<feature type="transmembrane region" description="Helical" evidence="9">
    <location>
        <begin position="269"/>
        <end position="291"/>
    </location>
</feature>
<dbReference type="EMBL" id="BAAAHP010000033">
    <property type="protein sequence ID" value="GAA0926681.1"/>
    <property type="molecule type" value="Genomic_DNA"/>
</dbReference>
<feature type="compositionally biased region" description="Pro residues" evidence="8">
    <location>
        <begin position="26"/>
        <end position="45"/>
    </location>
</feature>
<evidence type="ECO:0000256" key="9">
    <source>
        <dbReference type="SAM" id="Phobius"/>
    </source>
</evidence>
<feature type="region of interest" description="Disordered" evidence="8">
    <location>
        <begin position="1"/>
        <end position="45"/>
    </location>
</feature>
<dbReference type="PRINTS" id="PR01036">
    <property type="entry name" value="TCRTETB"/>
</dbReference>
<keyword evidence="12" id="KW-1185">Reference proteome</keyword>
<dbReference type="InterPro" id="IPR004638">
    <property type="entry name" value="EmrB-like"/>
</dbReference>
<feature type="transmembrane region" description="Helical" evidence="9">
    <location>
        <begin position="50"/>
        <end position="75"/>
    </location>
</feature>
<keyword evidence="7 9" id="KW-0472">Membrane</keyword>